<reference evidence="1 2" key="1">
    <citation type="journal article" date="2023" name="Science">
        <title>Complex scaffold remodeling in plant triterpene biosynthesis.</title>
        <authorList>
            <person name="De La Pena R."/>
            <person name="Hodgson H."/>
            <person name="Liu J.C."/>
            <person name="Stephenson M.J."/>
            <person name="Martin A.C."/>
            <person name="Owen C."/>
            <person name="Harkess A."/>
            <person name="Leebens-Mack J."/>
            <person name="Jimenez L.E."/>
            <person name="Osbourn A."/>
            <person name="Sattely E.S."/>
        </authorList>
    </citation>
    <scope>NUCLEOTIDE SEQUENCE [LARGE SCALE GENOMIC DNA]</scope>
    <source>
        <strain evidence="2">cv. JPN11</strain>
        <tissue evidence="1">Leaf</tissue>
    </source>
</reference>
<dbReference type="Proteomes" id="UP001164539">
    <property type="component" value="Chromosome 9"/>
</dbReference>
<keyword evidence="2" id="KW-1185">Reference proteome</keyword>
<evidence type="ECO:0000313" key="1">
    <source>
        <dbReference type="EMBL" id="KAJ4710859.1"/>
    </source>
</evidence>
<evidence type="ECO:0000313" key="2">
    <source>
        <dbReference type="Proteomes" id="UP001164539"/>
    </source>
</evidence>
<proteinExistence type="predicted"/>
<dbReference type="EMBL" id="CM051402">
    <property type="protein sequence ID" value="KAJ4710859.1"/>
    <property type="molecule type" value="Genomic_DNA"/>
</dbReference>
<sequence>MDWQGQKLAEHLMQIMLLAFAAVAFVAGYIMGSFQTMILIYAGGVVLTTLITVPDWPFFNRHPLNWLDPSEAEKHPKPQLAVSSKKKSTKKSSSFRFQHISSVKVNQQVRTFVIKLHSNGAYHSYNPRSVCYFWQQQRSSLDDFTRDSSFRILKLQIENRNEAPFINFVLILNTQARTKAKSNSPGIINSNFGSILLNDLKTSALFPIIGSRYSVRGTILIPSPVVD</sequence>
<accession>A0ACC1XHF1</accession>
<name>A0ACC1XHF1_MELAZ</name>
<gene>
    <name evidence="1" type="ORF">OWV82_016976</name>
</gene>
<comment type="caution">
    <text evidence="1">The sequence shown here is derived from an EMBL/GenBank/DDBJ whole genome shotgun (WGS) entry which is preliminary data.</text>
</comment>
<organism evidence="1 2">
    <name type="scientific">Melia azedarach</name>
    <name type="common">Chinaberry tree</name>
    <dbReference type="NCBI Taxonomy" id="155640"/>
    <lineage>
        <taxon>Eukaryota</taxon>
        <taxon>Viridiplantae</taxon>
        <taxon>Streptophyta</taxon>
        <taxon>Embryophyta</taxon>
        <taxon>Tracheophyta</taxon>
        <taxon>Spermatophyta</taxon>
        <taxon>Magnoliopsida</taxon>
        <taxon>eudicotyledons</taxon>
        <taxon>Gunneridae</taxon>
        <taxon>Pentapetalae</taxon>
        <taxon>rosids</taxon>
        <taxon>malvids</taxon>
        <taxon>Sapindales</taxon>
        <taxon>Meliaceae</taxon>
        <taxon>Melia</taxon>
    </lineage>
</organism>
<protein>
    <submittedName>
        <fullName evidence="1">Signal peptidase subunit</fullName>
    </submittedName>
</protein>